<name>A0A1B9F581_9BACT</name>
<dbReference type="GO" id="GO:0016993">
    <property type="term" value="F:precorrin-8X methylmutase activity"/>
    <property type="evidence" value="ECO:0007669"/>
    <property type="project" value="InterPro"/>
</dbReference>
<evidence type="ECO:0000259" key="5">
    <source>
        <dbReference type="Pfam" id="PF02570"/>
    </source>
</evidence>
<keyword evidence="3" id="KW-0169">Cobalamin biosynthesis</keyword>
<comment type="caution">
    <text evidence="6">The sequence shown here is derived from an EMBL/GenBank/DDBJ whole genome shotgun (WGS) entry which is preliminary data.</text>
</comment>
<sequence>MKLLMDPAKIEEESFRRIEALLPASIKGQFSRGEWEVTRRIIHTTGDPEFYRLVRFSKGAVDEGVKALLEKKGVYADTRMLLSGISTGRLKELSVSASCLINDHEVVRRAKESSITRAAASIELLIDRQKEGMDTGIVAIGNAPTALFYLLDAIKEISWRPSLIIGTPVGFVGAEESKEALMASGVPYITCVGTRGGSTVAASIVNALAIMALRKKTIT</sequence>
<organism evidence="6 7">
    <name type="scientific">Dissulfuribacter thermophilus</name>
    <dbReference type="NCBI Taxonomy" id="1156395"/>
    <lineage>
        <taxon>Bacteria</taxon>
        <taxon>Pseudomonadati</taxon>
        <taxon>Thermodesulfobacteriota</taxon>
        <taxon>Dissulfuribacteria</taxon>
        <taxon>Dissulfuribacterales</taxon>
        <taxon>Dissulfuribacteraceae</taxon>
        <taxon>Dissulfuribacter</taxon>
    </lineage>
</organism>
<gene>
    <name evidence="6" type="ORF">DBT_1461</name>
</gene>
<evidence type="ECO:0000313" key="6">
    <source>
        <dbReference type="EMBL" id="OCC14975.1"/>
    </source>
</evidence>
<evidence type="ECO:0000256" key="1">
    <source>
        <dbReference type="ARBA" id="ARBA00004953"/>
    </source>
</evidence>
<comment type="similarity">
    <text evidence="2">Belongs to the CobH/CbiC family.</text>
</comment>
<reference evidence="6 7" key="1">
    <citation type="submission" date="2016-06" db="EMBL/GenBank/DDBJ databases">
        <title>Respiratory ammonification of nitrate coupled to the oxidation of elemental sulfur in deep-sea autotrophic thermophilic bacteria.</title>
        <authorList>
            <person name="Slobodkina G.B."/>
            <person name="Mardanov A.V."/>
            <person name="Ravin N.V."/>
            <person name="Frolova A.A."/>
            <person name="Viryasiv M.B."/>
            <person name="Chernyh N.A."/>
            <person name="Bonch-Osmolovskaya E.A."/>
            <person name="Slobodkin A.I."/>
        </authorList>
    </citation>
    <scope>NUCLEOTIDE SEQUENCE [LARGE SCALE GENOMIC DNA]</scope>
    <source>
        <strain evidence="6 7">S69</strain>
    </source>
</reference>
<comment type="pathway">
    <text evidence="1">Cofactor biosynthesis; adenosylcobalamin biosynthesis.</text>
</comment>
<dbReference type="Proteomes" id="UP000093080">
    <property type="component" value="Unassembled WGS sequence"/>
</dbReference>
<proteinExistence type="inferred from homology"/>
<accession>A0A1B9F581</accession>
<keyword evidence="7" id="KW-1185">Reference proteome</keyword>
<dbReference type="STRING" id="1156395.DBT_1461"/>
<keyword evidence="4" id="KW-0413">Isomerase</keyword>
<dbReference type="PANTHER" id="PTHR43588">
    <property type="entry name" value="COBALT-PRECORRIN-8 METHYLMUTASE"/>
    <property type="match status" value="1"/>
</dbReference>
<dbReference type="UniPathway" id="UPA00148"/>
<dbReference type="InterPro" id="IPR003722">
    <property type="entry name" value="Cbl_synth_CobH/CbiC"/>
</dbReference>
<dbReference type="SUPFAM" id="SSF63965">
    <property type="entry name" value="Precorrin-8X methylmutase CbiC/CobH"/>
    <property type="match status" value="1"/>
</dbReference>
<evidence type="ECO:0000256" key="4">
    <source>
        <dbReference type="ARBA" id="ARBA00023235"/>
    </source>
</evidence>
<dbReference type="Pfam" id="PF02570">
    <property type="entry name" value="CbiC"/>
    <property type="match status" value="1"/>
</dbReference>
<dbReference type="AlphaFoldDB" id="A0A1B9F581"/>
<evidence type="ECO:0000256" key="3">
    <source>
        <dbReference type="ARBA" id="ARBA00022573"/>
    </source>
</evidence>
<evidence type="ECO:0000256" key="2">
    <source>
        <dbReference type="ARBA" id="ARBA00009774"/>
    </source>
</evidence>
<dbReference type="InterPro" id="IPR036588">
    <property type="entry name" value="CobH/CbiC_sf"/>
</dbReference>
<dbReference type="RefSeq" id="WP_067618281.1">
    <property type="nucleotide sequence ID" value="NZ_MAGO01000007.1"/>
</dbReference>
<dbReference type="PANTHER" id="PTHR43588:SF1">
    <property type="entry name" value="COBALT-PRECORRIN-8 METHYLMUTASE"/>
    <property type="match status" value="1"/>
</dbReference>
<dbReference type="GO" id="GO:0009236">
    <property type="term" value="P:cobalamin biosynthetic process"/>
    <property type="evidence" value="ECO:0007669"/>
    <property type="project" value="UniProtKB-UniPathway"/>
</dbReference>
<protein>
    <submittedName>
        <fullName evidence="6">Cobalt-precorrin-8x methylmutase</fullName>
    </submittedName>
</protein>
<feature type="domain" description="Cobalamin biosynthesis precorrin-8X methylmutase CobH/CbiC" evidence="5">
    <location>
        <begin position="9"/>
        <end position="210"/>
    </location>
</feature>
<dbReference type="OrthoDB" id="9780708at2"/>
<dbReference type="EMBL" id="MAGO01000007">
    <property type="protein sequence ID" value="OCC14975.1"/>
    <property type="molecule type" value="Genomic_DNA"/>
</dbReference>
<dbReference type="Gene3D" id="3.40.50.10230">
    <property type="entry name" value="Cobalamin biosynthesis CobH/CbiC, precorrin-8X methylmutase"/>
    <property type="match status" value="1"/>
</dbReference>
<evidence type="ECO:0000313" key="7">
    <source>
        <dbReference type="Proteomes" id="UP000093080"/>
    </source>
</evidence>
<dbReference type="PATRIC" id="fig|1156395.6.peg.1474"/>